<evidence type="ECO:0000313" key="1">
    <source>
        <dbReference type="EMBL" id="KAJ4847453.1"/>
    </source>
</evidence>
<name>A0A9Q0JMR1_9ROSI</name>
<organism evidence="1 2">
    <name type="scientific">Turnera subulata</name>
    <dbReference type="NCBI Taxonomy" id="218843"/>
    <lineage>
        <taxon>Eukaryota</taxon>
        <taxon>Viridiplantae</taxon>
        <taxon>Streptophyta</taxon>
        <taxon>Embryophyta</taxon>
        <taxon>Tracheophyta</taxon>
        <taxon>Spermatophyta</taxon>
        <taxon>Magnoliopsida</taxon>
        <taxon>eudicotyledons</taxon>
        <taxon>Gunneridae</taxon>
        <taxon>Pentapetalae</taxon>
        <taxon>rosids</taxon>
        <taxon>fabids</taxon>
        <taxon>Malpighiales</taxon>
        <taxon>Passifloraceae</taxon>
        <taxon>Turnera</taxon>
    </lineage>
</organism>
<dbReference type="AlphaFoldDB" id="A0A9Q0JMR1"/>
<gene>
    <name evidence="1" type="ORF">Tsubulata_046731</name>
</gene>
<proteinExistence type="predicted"/>
<accession>A0A9Q0JMR1</accession>
<sequence>MDESCGVSCPMGTSYHRNYWVRKRTDVQKPDGLEHDVVHKIVPGMDGGPKSTSQLSLSEKSLVLYILCDEIEDDDGPGSCRPLMNNAIATMDDETGKGGVTTHHHSSMFLQSLSSIHKALESKNTRKHVIHAISRRLVPCGPNPLHN</sequence>
<dbReference type="Proteomes" id="UP001141552">
    <property type="component" value="Unassembled WGS sequence"/>
</dbReference>
<dbReference type="EMBL" id="JAKUCV010001149">
    <property type="protein sequence ID" value="KAJ4847453.1"/>
    <property type="molecule type" value="Genomic_DNA"/>
</dbReference>
<reference evidence="1" key="2">
    <citation type="journal article" date="2023" name="Plants (Basel)">
        <title>Annotation of the Turnera subulata (Passifloraceae) Draft Genome Reveals the S-Locus Evolved after the Divergence of Turneroideae from Passifloroideae in a Stepwise Manner.</title>
        <authorList>
            <person name="Henning P.M."/>
            <person name="Roalson E.H."/>
            <person name="Mir W."/>
            <person name="McCubbin A.G."/>
            <person name="Shore J.S."/>
        </authorList>
    </citation>
    <scope>NUCLEOTIDE SEQUENCE</scope>
    <source>
        <strain evidence="1">F60SS</strain>
    </source>
</reference>
<comment type="caution">
    <text evidence="1">The sequence shown here is derived from an EMBL/GenBank/DDBJ whole genome shotgun (WGS) entry which is preliminary data.</text>
</comment>
<keyword evidence="2" id="KW-1185">Reference proteome</keyword>
<reference evidence="1" key="1">
    <citation type="submission" date="2022-02" db="EMBL/GenBank/DDBJ databases">
        <authorList>
            <person name="Henning P.M."/>
            <person name="McCubbin A.G."/>
            <person name="Shore J.S."/>
        </authorList>
    </citation>
    <scope>NUCLEOTIDE SEQUENCE</scope>
    <source>
        <strain evidence="1">F60SS</strain>
        <tissue evidence="1">Leaves</tissue>
    </source>
</reference>
<dbReference type="OrthoDB" id="663321at2759"/>
<protein>
    <submittedName>
        <fullName evidence="1">Uncharacterized protein</fullName>
    </submittedName>
</protein>
<evidence type="ECO:0000313" key="2">
    <source>
        <dbReference type="Proteomes" id="UP001141552"/>
    </source>
</evidence>